<dbReference type="AlphaFoldDB" id="A0A8X6YJK3"/>
<dbReference type="InterPro" id="IPR008753">
    <property type="entry name" value="Peptidase_M13_N"/>
</dbReference>
<gene>
    <name evidence="3" type="ORF">TNIN_151451</name>
</gene>
<evidence type="ECO:0000313" key="3">
    <source>
        <dbReference type="EMBL" id="GFY71923.1"/>
    </source>
</evidence>
<dbReference type="EMBL" id="BMAV01019161">
    <property type="protein sequence ID" value="GFY71923.1"/>
    <property type="molecule type" value="Genomic_DNA"/>
</dbReference>
<dbReference type="Gene3D" id="1.10.1380.10">
    <property type="entry name" value="Neutral endopeptidase , domain2"/>
    <property type="match status" value="1"/>
</dbReference>
<dbReference type="OrthoDB" id="6475849at2759"/>
<dbReference type="GO" id="GO:0006508">
    <property type="term" value="P:proteolysis"/>
    <property type="evidence" value="ECO:0007669"/>
    <property type="project" value="InterPro"/>
</dbReference>
<keyword evidence="4" id="KW-1185">Reference proteome</keyword>
<dbReference type="Proteomes" id="UP000886998">
    <property type="component" value="Unassembled WGS sequence"/>
</dbReference>
<comment type="caution">
    <text evidence="3">The sequence shown here is derived from an EMBL/GenBank/DDBJ whole genome shotgun (WGS) entry which is preliminary data.</text>
</comment>
<dbReference type="SUPFAM" id="SSF55486">
    <property type="entry name" value="Metalloproteases ('zincins'), catalytic domain"/>
    <property type="match status" value="1"/>
</dbReference>
<evidence type="ECO:0000313" key="4">
    <source>
        <dbReference type="Proteomes" id="UP000886998"/>
    </source>
</evidence>
<name>A0A8X6YJK3_9ARAC</name>
<sequence length="110" mass="12640">MTKVGVLLGGEEYATRLQMQDVIEFEIKLAEMQMSAEEQSEHDKVYRKLTVSQLQKVAPFINWSHFFNSAFKKVGREINSSEPVMVLSLDYLKKLSELVTQYLSNAHGRV</sequence>
<feature type="domain" description="Peptidase M13 N-terminal" evidence="2">
    <location>
        <begin position="1"/>
        <end position="101"/>
    </location>
</feature>
<dbReference type="InterPro" id="IPR042089">
    <property type="entry name" value="Peptidase_M13_dom_2"/>
</dbReference>
<dbReference type="Pfam" id="PF05649">
    <property type="entry name" value="Peptidase_M13_N"/>
    <property type="match status" value="1"/>
</dbReference>
<dbReference type="GO" id="GO:0004222">
    <property type="term" value="F:metalloendopeptidase activity"/>
    <property type="evidence" value="ECO:0007669"/>
    <property type="project" value="InterPro"/>
</dbReference>
<organism evidence="3 4">
    <name type="scientific">Trichonephila inaurata madagascariensis</name>
    <dbReference type="NCBI Taxonomy" id="2747483"/>
    <lineage>
        <taxon>Eukaryota</taxon>
        <taxon>Metazoa</taxon>
        <taxon>Ecdysozoa</taxon>
        <taxon>Arthropoda</taxon>
        <taxon>Chelicerata</taxon>
        <taxon>Arachnida</taxon>
        <taxon>Araneae</taxon>
        <taxon>Araneomorphae</taxon>
        <taxon>Entelegynae</taxon>
        <taxon>Araneoidea</taxon>
        <taxon>Nephilidae</taxon>
        <taxon>Trichonephila</taxon>
        <taxon>Trichonephila inaurata</taxon>
    </lineage>
</organism>
<evidence type="ECO:0000259" key="2">
    <source>
        <dbReference type="Pfam" id="PF05649"/>
    </source>
</evidence>
<protein>
    <submittedName>
        <fullName evidence="3">Endothelin-converting enzyme homolog</fullName>
    </submittedName>
</protein>
<reference evidence="3" key="1">
    <citation type="submission" date="2020-08" db="EMBL/GenBank/DDBJ databases">
        <title>Multicomponent nature underlies the extraordinary mechanical properties of spider dragline silk.</title>
        <authorList>
            <person name="Kono N."/>
            <person name="Nakamura H."/>
            <person name="Mori M."/>
            <person name="Yoshida Y."/>
            <person name="Ohtoshi R."/>
            <person name="Malay A.D."/>
            <person name="Moran D.A.P."/>
            <person name="Tomita M."/>
            <person name="Numata K."/>
            <person name="Arakawa K."/>
        </authorList>
    </citation>
    <scope>NUCLEOTIDE SEQUENCE</scope>
</reference>
<evidence type="ECO:0000256" key="1">
    <source>
        <dbReference type="ARBA" id="ARBA00007357"/>
    </source>
</evidence>
<dbReference type="PROSITE" id="PS51885">
    <property type="entry name" value="NEPRILYSIN"/>
    <property type="match status" value="1"/>
</dbReference>
<accession>A0A8X6YJK3</accession>
<comment type="similarity">
    <text evidence="1">Belongs to the peptidase M13 family.</text>
</comment>
<proteinExistence type="inferred from homology"/>
<dbReference type="InterPro" id="IPR000718">
    <property type="entry name" value="Peptidase_M13"/>
</dbReference>